<reference evidence="7 8" key="1">
    <citation type="submission" date="2018-01" db="EMBL/GenBank/DDBJ databases">
        <title>Genome sequence of the PGP bacterium Paenibacillus illinoisensis E3.</title>
        <authorList>
            <person name="Rolli E."/>
            <person name="Marasco R."/>
            <person name="Bessem C."/>
            <person name="Michoud G."/>
            <person name="Gaiarsa S."/>
            <person name="Borin S."/>
            <person name="Daffonchio D."/>
        </authorList>
    </citation>
    <scope>NUCLEOTIDE SEQUENCE [LARGE SCALE GENOMIC DNA]</scope>
    <source>
        <strain evidence="7 8">E3</strain>
    </source>
</reference>
<dbReference type="Pfam" id="PF19567">
    <property type="entry name" value="CpsB_CapC"/>
    <property type="match status" value="1"/>
</dbReference>
<name>A0A2W0CHC9_9BACL</name>
<dbReference type="SUPFAM" id="SSF89550">
    <property type="entry name" value="PHP domain-like"/>
    <property type="match status" value="1"/>
</dbReference>
<gene>
    <name evidence="6" type="ORF">ACINKY_10010</name>
    <name evidence="7" type="ORF">PIL02S_04398</name>
</gene>
<keyword evidence="9" id="KW-1185">Reference proteome</keyword>
<sequence length="254" mass="28868">MVEIHCHILSGLDDGPVHMEQSIDMAQKAAASGVTSIIATPHHLNGHYNNEPIVVNQAVGLLRAELRKRNIRLEIRPGQEIRVHEALIRDLHAGKCCTLAGSRYMLLELPFGYIPSQFTGILHELKVAGIVPIIAHPERNHPIQNNPGLLVEYIHQGALIQLTAQSIIGLFGRKVQKWCFHFCKENPFHFISSDAHDIHIRSFAMNAAYEQLGRRFGKELVARLKNNAWSLWNNQSIDIEQEKPKVLKRRLLFW</sequence>
<dbReference type="AlphaFoldDB" id="A0A2W0CHC9"/>
<dbReference type="InterPro" id="IPR016195">
    <property type="entry name" value="Pol/histidinol_Pase-like"/>
</dbReference>
<protein>
    <recommendedName>
        <fullName evidence="5">Tyrosine-protein phosphatase</fullName>
        <ecNumber evidence="5">3.1.3.48</ecNumber>
    </recommendedName>
</protein>
<proteinExistence type="inferred from homology"/>
<dbReference type="EMBL" id="JBIYSL010000002">
    <property type="protein sequence ID" value="MFK0522526.1"/>
    <property type="molecule type" value="Genomic_DNA"/>
</dbReference>
<evidence type="ECO:0000256" key="5">
    <source>
        <dbReference type="PIRNR" id="PIRNR016557"/>
    </source>
</evidence>
<organism evidence="7 8">
    <name type="scientific">Paenibacillus illinoisensis</name>
    <dbReference type="NCBI Taxonomy" id="59845"/>
    <lineage>
        <taxon>Bacteria</taxon>
        <taxon>Bacillati</taxon>
        <taxon>Bacillota</taxon>
        <taxon>Bacilli</taxon>
        <taxon>Bacillales</taxon>
        <taxon>Paenibacillaceae</taxon>
        <taxon>Paenibacillus</taxon>
    </lineage>
</organism>
<dbReference type="RefSeq" id="WP_095360710.1">
    <property type="nucleotide sequence ID" value="NZ_JBIYSL010000002.1"/>
</dbReference>
<dbReference type="PANTHER" id="PTHR39181">
    <property type="entry name" value="TYROSINE-PROTEIN PHOSPHATASE YWQE"/>
    <property type="match status" value="1"/>
</dbReference>
<accession>A0A2W0CHC9</accession>
<evidence type="ECO:0000313" key="7">
    <source>
        <dbReference type="EMBL" id="PYY27735.1"/>
    </source>
</evidence>
<evidence type="ECO:0000256" key="4">
    <source>
        <dbReference type="ARBA" id="ARBA00051722"/>
    </source>
</evidence>
<dbReference type="Proteomes" id="UP000247459">
    <property type="component" value="Unassembled WGS sequence"/>
</dbReference>
<keyword evidence="2 5" id="KW-0378">Hydrolase</keyword>
<dbReference type="PIRSF" id="PIRSF016557">
    <property type="entry name" value="Caps_synth_CpsB"/>
    <property type="match status" value="1"/>
</dbReference>
<dbReference type="PANTHER" id="PTHR39181:SF1">
    <property type="entry name" value="TYROSINE-PROTEIN PHOSPHATASE YWQE"/>
    <property type="match status" value="1"/>
</dbReference>
<evidence type="ECO:0000313" key="8">
    <source>
        <dbReference type="Proteomes" id="UP000247459"/>
    </source>
</evidence>
<evidence type="ECO:0000256" key="3">
    <source>
        <dbReference type="ARBA" id="ARBA00022912"/>
    </source>
</evidence>
<evidence type="ECO:0000313" key="9">
    <source>
        <dbReference type="Proteomes" id="UP001618531"/>
    </source>
</evidence>
<reference evidence="6 9" key="2">
    <citation type="submission" date="2024-11" db="EMBL/GenBank/DDBJ databases">
        <title>Identification and Characterization of a Novel Fosfomycin Bacillithiol Transferase FosB8 in Paenibacillus illinoisensis.</title>
        <authorList>
            <person name="Lu W."/>
        </authorList>
    </citation>
    <scope>NUCLEOTIDE SEQUENCE [LARGE SCALE GENOMIC DNA]</scope>
    <source>
        <strain evidence="6 9">WP77</strain>
    </source>
</reference>
<dbReference type="EMBL" id="PRLG01000021">
    <property type="protein sequence ID" value="PYY27735.1"/>
    <property type="molecule type" value="Genomic_DNA"/>
</dbReference>
<dbReference type="Gene3D" id="3.20.20.140">
    <property type="entry name" value="Metal-dependent hydrolases"/>
    <property type="match status" value="1"/>
</dbReference>
<evidence type="ECO:0000313" key="6">
    <source>
        <dbReference type="EMBL" id="MFK0522526.1"/>
    </source>
</evidence>
<dbReference type="GO" id="GO:0030145">
    <property type="term" value="F:manganese ion binding"/>
    <property type="evidence" value="ECO:0007669"/>
    <property type="project" value="UniProtKB-UniRule"/>
</dbReference>
<comment type="caution">
    <text evidence="7">The sequence shown here is derived from an EMBL/GenBank/DDBJ whole genome shotgun (WGS) entry which is preliminary data.</text>
</comment>
<evidence type="ECO:0000256" key="1">
    <source>
        <dbReference type="ARBA" id="ARBA00005750"/>
    </source>
</evidence>
<comment type="similarity">
    <text evidence="1 5">Belongs to the metallo-dependent hydrolases superfamily. CpsB/CapC family.</text>
</comment>
<evidence type="ECO:0000256" key="2">
    <source>
        <dbReference type="ARBA" id="ARBA00022801"/>
    </source>
</evidence>
<dbReference type="InterPro" id="IPR016667">
    <property type="entry name" value="Caps_polysacc_synth_CpsB/CapC"/>
</dbReference>
<dbReference type="OrthoDB" id="9788539at2"/>
<comment type="catalytic activity">
    <reaction evidence="4 5">
        <text>O-phospho-L-tyrosyl-[protein] + H2O = L-tyrosyl-[protein] + phosphate</text>
        <dbReference type="Rhea" id="RHEA:10684"/>
        <dbReference type="Rhea" id="RHEA-COMP:10136"/>
        <dbReference type="Rhea" id="RHEA-COMP:20101"/>
        <dbReference type="ChEBI" id="CHEBI:15377"/>
        <dbReference type="ChEBI" id="CHEBI:43474"/>
        <dbReference type="ChEBI" id="CHEBI:46858"/>
        <dbReference type="ChEBI" id="CHEBI:61978"/>
        <dbReference type="EC" id="3.1.3.48"/>
    </reaction>
</comment>
<dbReference type="Proteomes" id="UP001618531">
    <property type="component" value="Unassembled WGS sequence"/>
</dbReference>
<keyword evidence="3 5" id="KW-0904">Protein phosphatase</keyword>
<dbReference type="EC" id="3.1.3.48" evidence="5"/>
<dbReference type="GO" id="GO:0004725">
    <property type="term" value="F:protein tyrosine phosphatase activity"/>
    <property type="evidence" value="ECO:0007669"/>
    <property type="project" value="UniProtKB-UniRule"/>
</dbReference>